<dbReference type="EMBL" id="CP014646">
    <property type="protein sequence ID" value="AMO36662.1"/>
    <property type="molecule type" value="Genomic_DNA"/>
</dbReference>
<dbReference type="InterPro" id="IPR032314">
    <property type="entry name" value="DUF4845"/>
</dbReference>
<dbReference type="RefSeq" id="WP_004255929.1">
    <property type="nucleotide sequence ID" value="NZ_CP014646.1"/>
</dbReference>
<gene>
    <name evidence="2" type="ORF">AC731_006730</name>
</gene>
<accession>A0A127K3X6</accession>
<proteinExistence type="predicted"/>
<organism evidence="2 3">
    <name type="scientific">Thauera humireducens</name>
    <dbReference type="NCBI Taxonomy" id="1134435"/>
    <lineage>
        <taxon>Bacteria</taxon>
        <taxon>Pseudomonadati</taxon>
        <taxon>Pseudomonadota</taxon>
        <taxon>Betaproteobacteria</taxon>
        <taxon>Rhodocyclales</taxon>
        <taxon>Zoogloeaceae</taxon>
        <taxon>Thauera</taxon>
    </lineage>
</organism>
<evidence type="ECO:0000313" key="3">
    <source>
        <dbReference type="Proteomes" id="UP000036902"/>
    </source>
</evidence>
<keyword evidence="3" id="KW-1185">Reference proteome</keyword>
<feature type="transmembrane region" description="Helical" evidence="1">
    <location>
        <begin position="12"/>
        <end position="30"/>
    </location>
</feature>
<evidence type="ECO:0000313" key="2">
    <source>
        <dbReference type="EMBL" id="AMO36662.1"/>
    </source>
</evidence>
<name>A0A127K3X6_9RHOO</name>
<protein>
    <recommendedName>
        <fullName evidence="4">DUF4845 domain-containing protein</fullName>
    </recommendedName>
</protein>
<dbReference type="Proteomes" id="UP000036902">
    <property type="component" value="Chromosome"/>
</dbReference>
<sequence>MKNHTKQRGLTLISVLIVGAVAAMAILVGFRTVPAVTEYMAVERIVGALAQEGDDGASVSQIRSSFSRRAEVDNVSSVQGADLFIEKVNGRTLVEAEYERRVPLFANVSLVIDFHATSEGR</sequence>
<dbReference type="Pfam" id="PF16137">
    <property type="entry name" value="DUF4845"/>
    <property type="match status" value="1"/>
</dbReference>
<dbReference type="AlphaFoldDB" id="A0A127K3X6"/>
<dbReference type="STRING" id="1134435.AC731_006730"/>
<keyword evidence="1" id="KW-0472">Membrane</keyword>
<keyword evidence="1" id="KW-0812">Transmembrane</keyword>
<reference evidence="3" key="1">
    <citation type="submission" date="2016-03" db="EMBL/GenBank/DDBJ databases">
        <authorList>
            <person name="Ma C."/>
            <person name="Zhou S."/>
            <person name="Yang G."/>
        </authorList>
    </citation>
    <scope>NUCLEOTIDE SEQUENCE [LARGE SCALE GENOMIC DNA]</scope>
    <source>
        <strain evidence="3">SgZ-1</strain>
    </source>
</reference>
<keyword evidence="1" id="KW-1133">Transmembrane helix</keyword>
<dbReference type="KEGG" id="thu:AC731_006730"/>
<evidence type="ECO:0000256" key="1">
    <source>
        <dbReference type="SAM" id="Phobius"/>
    </source>
</evidence>
<evidence type="ECO:0008006" key="4">
    <source>
        <dbReference type="Google" id="ProtNLM"/>
    </source>
</evidence>